<dbReference type="EMBL" id="LR881469">
    <property type="protein sequence ID" value="CAD5327168.1"/>
    <property type="molecule type" value="Genomic_DNA"/>
</dbReference>
<evidence type="ECO:0000313" key="2">
    <source>
        <dbReference type="EMBL" id="CAD5327168.1"/>
    </source>
</evidence>
<accession>A0A7G2F0X2</accession>
<name>A0A7G2F0X2_ARATH</name>
<gene>
    <name evidence="2" type="ORF">AT9943_LOCUS14880</name>
</gene>
<organism evidence="2 3">
    <name type="scientific">Arabidopsis thaliana</name>
    <name type="common">Mouse-ear cress</name>
    <dbReference type="NCBI Taxonomy" id="3702"/>
    <lineage>
        <taxon>Eukaryota</taxon>
        <taxon>Viridiplantae</taxon>
        <taxon>Streptophyta</taxon>
        <taxon>Embryophyta</taxon>
        <taxon>Tracheophyta</taxon>
        <taxon>Spermatophyta</taxon>
        <taxon>Magnoliopsida</taxon>
        <taxon>eudicotyledons</taxon>
        <taxon>Gunneridae</taxon>
        <taxon>Pentapetalae</taxon>
        <taxon>rosids</taxon>
        <taxon>malvids</taxon>
        <taxon>Brassicales</taxon>
        <taxon>Brassicaceae</taxon>
        <taxon>Camelineae</taxon>
        <taxon>Arabidopsis</taxon>
    </lineage>
</organism>
<feature type="compositionally biased region" description="Polar residues" evidence="1">
    <location>
        <begin position="82"/>
        <end position="93"/>
    </location>
</feature>
<evidence type="ECO:0000256" key="1">
    <source>
        <dbReference type="SAM" id="MobiDB-lite"/>
    </source>
</evidence>
<dbReference type="AlphaFoldDB" id="A0A7G2F0X2"/>
<proteinExistence type="predicted"/>
<reference evidence="2 3" key="1">
    <citation type="submission" date="2020-09" db="EMBL/GenBank/DDBJ databases">
        <authorList>
            <person name="Ashkenazy H."/>
        </authorList>
    </citation>
    <scope>NUCLEOTIDE SEQUENCE [LARGE SCALE GENOMIC DNA]</scope>
    <source>
        <strain evidence="3">cv. Cdm-0</strain>
    </source>
</reference>
<evidence type="ECO:0000313" key="3">
    <source>
        <dbReference type="Proteomes" id="UP000516314"/>
    </source>
</evidence>
<dbReference type="Proteomes" id="UP000516314">
    <property type="component" value="Chromosome 4"/>
</dbReference>
<sequence>MTRSKAKQLKKRFNLAVQDILSSLELGVNWFVAPHTGYDLIGEEELVEAFTQMSLERTTPPSMKYRLTGSRTSRNQEKTLELQETNDSSVTSASDRESQDQEQDIKDMEELEDVD</sequence>
<protein>
    <submittedName>
        <fullName evidence="2">(thale cress) hypothetical protein</fullName>
    </submittedName>
</protein>
<feature type="compositionally biased region" description="Basic and acidic residues" evidence="1">
    <location>
        <begin position="94"/>
        <end position="108"/>
    </location>
</feature>
<feature type="region of interest" description="Disordered" evidence="1">
    <location>
        <begin position="55"/>
        <end position="115"/>
    </location>
</feature>